<gene>
    <name evidence="3" type="ORF">K493DRAFT_299726</name>
    <name evidence="2" type="ORF">K493DRAFT_307424</name>
</gene>
<sequence>MQFKILLITLTLELTAVMAALENHCYVLKRVTSTPTALEDLETIEQQNCFSDWDITRKYCSTREMRRNANCDTTILCSVEESYNEVIAAQNHFGGKCTKF</sequence>
<evidence type="ECO:0000313" key="4">
    <source>
        <dbReference type="Proteomes" id="UP000193498"/>
    </source>
</evidence>
<dbReference type="EMBL" id="MCFE01000608">
    <property type="protein sequence ID" value="ORX84566.1"/>
    <property type="molecule type" value="Genomic_DNA"/>
</dbReference>
<organism evidence="2 4">
    <name type="scientific">Basidiobolus meristosporus CBS 931.73</name>
    <dbReference type="NCBI Taxonomy" id="1314790"/>
    <lineage>
        <taxon>Eukaryota</taxon>
        <taxon>Fungi</taxon>
        <taxon>Fungi incertae sedis</taxon>
        <taxon>Zoopagomycota</taxon>
        <taxon>Entomophthoromycotina</taxon>
        <taxon>Basidiobolomycetes</taxon>
        <taxon>Basidiobolales</taxon>
        <taxon>Basidiobolaceae</taxon>
        <taxon>Basidiobolus</taxon>
    </lineage>
</organism>
<dbReference type="Proteomes" id="UP000193498">
    <property type="component" value="Unassembled WGS sequence"/>
</dbReference>
<dbReference type="AlphaFoldDB" id="A0A1Y1XGP1"/>
<feature type="chain" id="PRO_5011907640" evidence="1">
    <location>
        <begin position="20"/>
        <end position="100"/>
    </location>
</feature>
<evidence type="ECO:0000256" key="1">
    <source>
        <dbReference type="SAM" id="SignalP"/>
    </source>
</evidence>
<keyword evidence="1" id="KW-0732">Signal</keyword>
<dbReference type="EMBL" id="MCFE01000107">
    <property type="protein sequence ID" value="ORX98784.1"/>
    <property type="molecule type" value="Genomic_DNA"/>
</dbReference>
<reference evidence="2 4" key="1">
    <citation type="submission" date="2016-07" db="EMBL/GenBank/DDBJ databases">
        <title>Pervasive Adenine N6-methylation of Active Genes in Fungi.</title>
        <authorList>
            <consortium name="DOE Joint Genome Institute"/>
            <person name="Mondo S.J."/>
            <person name="Dannebaum R.O."/>
            <person name="Kuo R.C."/>
            <person name="Labutti K."/>
            <person name="Haridas S."/>
            <person name="Kuo A."/>
            <person name="Salamov A."/>
            <person name="Ahrendt S.R."/>
            <person name="Lipzen A."/>
            <person name="Sullivan W."/>
            <person name="Andreopoulos W.B."/>
            <person name="Clum A."/>
            <person name="Lindquist E."/>
            <person name="Daum C."/>
            <person name="Ramamoorthy G.K."/>
            <person name="Gryganskyi A."/>
            <person name="Culley D."/>
            <person name="Magnuson J.K."/>
            <person name="James T.Y."/>
            <person name="O'Malley M.A."/>
            <person name="Stajich J.E."/>
            <person name="Spatafora J.W."/>
            <person name="Visel A."/>
            <person name="Grigoriev I.V."/>
        </authorList>
    </citation>
    <scope>NUCLEOTIDE SEQUENCE [LARGE SCALE GENOMIC DNA]</scope>
    <source>
        <strain evidence="2 4">CBS 931.73</strain>
    </source>
</reference>
<accession>A0A1Y1XGP1</accession>
<feature type="signal peptide" evidence="1">
    <location>
        <begin position="1"/>
        <end position="19"/>
    </location>
</feature>
<protein>
    <submittedName>
        <fullName evidence="2">Uncharacterized protein</fullName>
    </submittedName>
</protein>
<comment type="caution">
    <text evidence="2">The sequence shown here is derived from an EMBL/GenBank/DDBJ whole genome shotgun (WGS) entry which is preliminary data.</text>
</comment>
<evidence type="ECO:0000313" key="2">
    <source>
        <dbReference type="EMBL" id="ORX84566.1"/>
    </source>
</evidence>
<evidence type="ECO:0000313" key="3">
    <source>
        <dbReference type="EMBL" id="ORX98784.1"/>
    </source>
</evidence>
<name>A0A1Y1XGP1_9FUNG</name>
<dbReference type="InParanoid" id="A0A1Y1XGP1"/>
<proteinExistence type="predicted"/>
<keyword evidence="4" id="KW-1185">Reference proteome</keyword>